<sequence>MFFARLLDYFTSFELWTKL</sequence>
<evidence type="ECO:0000313" key="1">
    <source>
        <dbReference type="EMBL" id="JAE32202.1"/>
    </source>
</evidence>
<accession>A0A0A9H639</accession>
<proteinExistence type="predicted"/>
<dbReference type="EMBL" id="GBRH01165694">
    <property type="protein sequence ID" value="JAE32202.1"/>
    <property type="molecule type" value="Transcribed_RNA"/>
</dbReference>
<organism evidence="1">
    <name type="scientific">Arundo donax</name>
    <name type="common">Giant reed</name>
    <name type="synonym">Donax arundinaceus</name>
    <dbReference type="NCBI Taxonomy" id="35708"/>
    <lineage>
        <taxon>Eukaryota</taxon>
        <taxon>Viridiplantae</taxon>
        <taxon>Streptophyta</taxon>
        <taxon>Embryophyta</taxon>
        <taxon>Tracheophyta</taxon>
        <taxon>Spermatophyta</taxon>
        <taxon>Magnoliopsida</taxon>
        <taxon>Liliopsida</taxon>
        <taxon>Poales</taxon>
        <taxon>Poaceae</taxon>
        <taxon>PACMAD clade</taxon>
        <taxon>Arundinoideae</taxon>
        <taxon>Arundineae</taxon>
        <taxon>Arundo</taxon>
    </lineage>
</organism>
<reference evidence="1" key="1">
    <citation type="submission" date="2014-09" db="EMBL/GenBank/DDBJ databases">
        <authorList>
            <person name="Magalhaes I.L.F."/>
            <person name="Oliveira U."/>
            <person name="Santos F.R."/>
            <person name="Vidigal T.H.D.A."/>
            <person name="Brescovit A.D."/>
            <person name="Santos A.J."/>
        </authorList>
    </citation>
    <scope>NUCLEOTIDE SEQUENCE</scope>
    <source>
        <tissue evidence="1">Shoot tissue taken approximately 20 cm above the soil surface</tissue>
    </source>
</reference>
<name>A0A0A9H639_ARUDO</name>
<protein>
    <submittedName>
        <fullName evidence="1">Uncharacterized protein</fullName>
    </submittedName>
</protein>
<dbReference type="AlphaFoldDB" id="A0A0A9H639"/>
<reference evidence="1" key="2">
    <citation type="journal article" date="2015" name="Data Brief">
        <title>Shoot transcriptome of the giant reed, Arundo donax.</title>
        <authorList>
            <person name="Barrero R.A."/>
            <person name="Guerrero F.D."/>
            <person name="Moolhuijzen P."/>
            <person name="Goolsby J.A."/>
            <person name="Tidwell J."/>
            <person name="Bellgard S.E."/>
            <person name="Bellgard M.I."/>
        </authorList>
    </citation>
    <scope>NUCLEOTIDE SEQUENCE</scope>
    <source>
        <tissue evidence="1">Shoot tissue taken approximately 20 cm above the soil surface</tissue>
    </source>
</reference>